<dbReference type="AlphaFoldDB" id="A0A7L7TB43"/>
<evidence type="ECO:0000313" key="2">
    <source>
        <dbReference type="EMBL" id="QOC70580.1"/>
    </source>
</evidence>
<reference evidence="2" key="1">
    <citation type="journal article" date="2020" name="Mitochondrial DNA Part B Resour">
        <title>Complete mitochondrial genome of Pseudocrangonyx joolaei (Crustacea: Amphipoda: Pseudocrangonyctidae).</title>
        <authorList>
            <person name="Lee C.-W."/>
            <person name="Nakano T."/>
            <person name="Tomikawa K."/>
            <person name="Min G.-S."/>
        </authorList>
    </citation>
    <scope>NUCLEOTIDE SEQUENCE</scope>
</reference>
<keyword evidence="1" id="KW-1133">Transmembrane helix</keyword>
<feature type="transmembrane region" description="Helical" evidence="1">
    <location>
        <begin position="128"/>
        <end position="149"/>
    </location>
</feature>
<proteinExistence type="predicted"/>
<accession>A0A7L7TB43</accession>
<dbReference type="CTD" id="4541"/>
<dbReference type="RefSeq" id="YP_009941522.1">
    <property type="nucleotide sequence ID" value="NC_050961.1"/>
</dbReference>
<keyword evidence="1" id="KW-0812">Transmembrane</keyword>
<feature type="transmembrane region" description="Helical" evidence="1">
    <location>
        <begin position="84"/>
        <end position="101"/>
    </location>
</feature>
<geneLocation type="mitochondrion" evidence="2"/>
<name>A0A7L7TB43_9CRUS</name>
<dbReference type="GeneID" id="59440746"/>
<feature type="transmembrane region" description="Helical" evidence="1">
    <location>
        <begin position="47"/>
        <end position="72"/>
    </location>
</feature>
<protein>
    <submittedName>
        <fullName evidence="2">NADH dehydrogenase subunit 6</fullName>
    </submittedName>
</protein>
<keyword evidence="1" id="KW-0472">Membrane</keyword>
<dbReference type="EMBL" id="MT211951">
    <property type="protein sequence ID" value="QOC70580.1"/>
    <property type="molecule type" value="Genomic_DNA"/>
</dbReference>
<keyword evidence="2" id="KW-0496">Mitochondrion</keyword>
<sequence length="159" mass="18186">MLMFTSFMLTMLTIIFVYLHHPLFMALSLVTQSSILALALSIPSTTPWFSFILLMLFVSGMMIIFVYTASVASNEITPPYQPRLLMLSLFATLVMWAPLMFTTSSTKSYMNLMSHTYTLTYKPYNSTWVYFTTFLILYLLVVLILAIKITSLSNKPLRA</sequence>
<organism evidence="2">
    <name type="scientific">Pseudocrangonyx joolaei</name>
    <dbReference type="NCBI Taxonomy" id="2558326"/>
    <lineage>
        <taxon>Eukaryota</taxon>
        <taxon>Metazoa</taxon>
        <taxon>Ecdysozoa</taxon>
        <taxon>Arthropoda</taxon>
        <taxon>Crustacea</taxon>
        <taxon>Multicrustacea</taxon>
        <taxon>Malacostraca</taxon>
        <taxon>Eumalacostraca</taxon>
        <taxon>Peracarida</taxon>
        <taxon>Amphipoda</taxon>
        <taxon>Senticaudata</taxon>
        <taxon>Gammarida</taxon>
        <taxon>Crangonyctidira</taxon>
        <taxon>Crangonyctoidea</taxon>
        <taxon>Pseudocrangonyctidae</taxon>
        <taxon>Pseudocrangonyx</taxon>
    </lineage>
</organism>
<evidence type="ECO:0000256" key="1">
    <source>
        <dbReference type="SAM" id="Phobius"/>
    </source>
</evidence>
<gene>
    <name evidence="2" type="primary">ND6</name>
</gene>